<dbReference type="InterPro" id="IPR042101">
    <property type="entry name" value="SRP54_N_sf"/>
</dbReference>
<evidence type="ECO:0000256" key="8">
    <source>
        <dbReference type="ARBA" id="ARBA00023136"/>
    </source>
</evidence>
<sequence>MGLFQKLFKRKPKDERYQLGLHKTKENLGNLKAILSASDKIDDELFDSLEDVFIQADIGVDTVIYFIEQLRDEVENKKISDPNDLAEIIVDKMFEIYLKGELVQTDLNYDENEVNVYLFVGVNGVGKTTTIGKMAKQLKDEGKKVMMVAGDTFRAGAINQLVEWGNRSDTFVFTKEAGSDPSSVIYDALVIAIKEKYDVVLCDTAGRLQTKINLMSELSKMKRVIQKTLPNAPQETLLVIDATTGQNGMRQAEVFKDATDVTGIILTKLDGTAKGGIVLAIRHLYDLPIKYVGLGEKIDDLVMFDIEQYIYGLFKDFF</sequence>
<dbReference type="NCBIfam" id="TIGR00064">
    <property type="entry name" value="ftsY"/>
    <property type="match status" value="1"/>
</dbReference>
<dbReference type="Gene3D" id="1.20.120.140">
    <property type="entry name" value="Signal recognition particle SRP54, nucleotide-binding domain"/>
    <property type="match status" value="1"/>
</dbReference>
<proteinExistence type="inferred from homology"/>
<dbReference type="SUPFAM" id="SSF52540">
    <property type="entry name" value="P-loop containing nucleoside triphosphate hydrolases"/>
    <property type="match status" value="1"/>
</dbReference>
<dbReference type="GO" id="GO:0005737">
    <property type="term" value="C:cytoplasm"/>
    <property type="evidence" value="ECO:0007669"/>
    <property type="project" value="UniProtKB-ARBA"/>
</dbReference>
<evidence type="ECO:0000256" key="3">
    <source>
        <dbReference type="ARBA" id="ARBA00022475"/>
    </source>
</evidence>
<dbReference type="PROSITE" id="PS00300">
    <property type="entry name" value="SRP54"/>
    <property type="match status" value="1"/>
</dbReference>
<dbReference type="SMART" id="SM00382">
    <property type="entry name" value="AAA"/>
    <property type="match status" value="1"/>
</dbReference>
<dbReference type="HAMAP" id="MF_00920">
    <property type="entry name" value="FtsY"/>
    <property type="match status" value="1"/>
</dbReference>
<dbReference type="Gene3D" id="3.40.50.300">
    <property type="entry name" value="P-loop containing nucleotide triphosphate hydrolases"/>
    <property type="match status" value="1"/>
</dbReference>
<evidence type="ECO:0000256" key="9">
    <source>
        <dbReference type="ARBA" id="ARBA00023170"/>
    </source>
</evidence>
<comment type="catalytic activity">
    <reaction evidence="11">
        <text>GTP + H2O = GDP + phosphate + H(+)</text>
        <dbReference type="Rhea" id="RHEA:19669"/>
        <dbReference type="ChEBI" id="CHEBI:15377"/>
        <dbReference type="ChEBI" id="CHEBI:15378"/>
        <dbReference type="ChEBI" id="CHEBI:37565"/>
        <dbReference type="ChEBI" id="CHEBI:43474"/>
        <dbReference type="ChEBI" id="CHEBI:58189"/>
        <dbReference type="EC" id="3.6.5.4"/>
    </reaction>
</comment>
<accession>A0AAW6UBT7</accession>
<dbReference type="SMART" id="SM00962">
    <property type="entry name" value="SRP54"/>
    <property type="match status" value="1"/>
</dbReference>
<dbReference type="FunFam" id="1.20.120.140:FF:000002">
    <property type="entry name" value="Signal recognition particle receptor FtsY"/>
    <property type="match status" value="1"/>
</dbReference>
<dbReference type="InterPro" id="IPR036225">
    <property type="entry name" value="SRP/SRP_N"/>
</dbReference>
<evidence type="ECO:0000256" key="6">
    <source>
        <dbReference type="ARBA" id="ARBA00022801"/>
    </source>
</evidence>
<keyword evidence="3" id="KW-1003">Cell membrane</keyword>
<dbReference type="SMART" id="SM00963">
    <property type="entry name" value="SRP54_N"/>
    <property type="match status" value="1"/>
</dbReference>
<dbReference type="CDD" id="cd17874">
    <property type="entry name" value="FtsY"/>
    <property type="match status" value="1"/>
</dbReference>
<dbReference type="FunFam" id="3.40.50.300:FF:000053">
    <property type="entry name" value="Signal recognition particle receptor FtsY"/>
    <property type="match status" value="1"/>
</dbReference>
<keyword evidence="14" id="KW-1185">Reference proteome</keyword>
<keyword evidence="8" id="KW-0472">Membrane</keyword>
<dbReference type="InterPro" id="IPR027417">
    <property type="entry name" value="P-loop_NTPase"/>
</dbReference>
<dbReference type="GO" id="GO:0006614">
    <property type="term" value="P:SRP-dependent cotranslational protein targeting to membrane"/>
    <property type="evidence" value="ECO:0007669"/>
    <property type="project" value="InterPro"/>
</dbReference>
<dbReference type="GO" id="GO:0005047">
    <property type="term" value="F:signal recognition particle binding"/>
    <property type="evidence" value="ECO:0007669"/>
    <property type="project" value="TreeGrafter"/>
</dbReference>
<comment type="similarity">
    <text evidence="2">Belongs to the GTP-binding SRP family.</text>
</comment>
<reference evidence="13" key="1">
    <citation type="submission" date="2023-05" db="EMBL/GenBank/DDBJ databases">
        <title>Mariniplasma microaerophilum sp. nov., a novel anaerobic mollicute isolated from terrestrial mud volcano, Taman Peninsula, Russia.</title>
        <authorList>
            <person name="Khomyakova M.A."/>
            <person name="Merkel A.Y."/>
            <person name="Slobodkin A.I."/>
        </authorList>
    </citation>
    <scope>NUCLEOTIDE SEQUENCE</scope>
    <source>
        <strain evidence="13">M4Ah</strain>
    </source>
</reference>
<dbReference type="EMBL" id="JASCXW010000062">
    <property type="protein sequence ID" value="MDI6453777.1"/>
    <property type="molecule type" value="Genomic_DNA"/>
</dbReference>
<dbReference type="SUPFAM" id="SSF47364">
    <property type="entry name" value="Domain of the SRP/SRP receptor G-proteins"/>
    <property type="match status" value="1"/>
</dbReference>
<dbReference type="InterPro" id="IPR003593">
    <property type="entry name" value="AAA+_ATPase"/>
</dbReference>
<keyword evidence="9" id="KW-0675">Receptor</keyword>
<evidence type="ECO:0000256" key="5">
    <source>
        <dbReference type="ARBA" id="ARBA00022741"/>
    </source>
</evidence>
<dbReference type="InterPro" id="IPR004390">
    <property type="entry name" value="SR_rcpt_FtsY"/>
</dbReference>
<comment type="caution">
    <text evidence="13">The sequence shown here is derived from an EMBL/GenBank/DDBJ whole genome shotgun (WGS) entry which is preliminary data.</text>
</comment>
<evidence type="ECO:0000259" key="12">
    <source>
        <dbReference type="PROSITE" id="PS00300"/>
    </source>
</evidence>
<evidence type="ECO:0000313" key="14">
    <source>
        <dbReference type="Proteomes" id="UP001431532"/>
    </source>
</evidence>
<dbReference type="Proteomes" id="UP001431532">
    <property type="component" value="Unassembled WGS sequence"/>
</dbReference>
<dbReference type="AlphaFoldDB" id="A0AAW6UBT7"/>
<evidence type="ECO:0000313" key="13">
    <source>
        <dbReference type="EMBL" id="MDI6453777.1"/>
    </source>
</evidence>
<dbReference type="Pfam" id="PF02881">
    <property type="entry name" value="SRP54_N"/>
    <property type="match status" value="1"/>
</dbReference>
<evidence type="ECO:0000256" key="7">
    <source>
        <dbReference type="ARBA" id="ARBA00023134"/>
    </source>
</evidence>
<evidence type="ECO:0000256" key="10">
    <source>
        <dbReference type="ARBA" id="ARBA00035672"/>
    </source>
</evidence>
<dbReference type="InterPro" id="IPR013822">
    <property type="entry name" value="Signal_recog_particl_SRP54_hlx"/>
</dbReference>
<comment type="subcellular location">
    <subcellularLocation>
        <location evidence="1">Cell membrane</location>
        <topology evidence="1">Peripheral membrane protein</topology>
        <orientation evidence="1">Cytoplasmic side</orientation>
    </subcellularLocation>
</comment>
<keyword evidence="7" id="KW-0342">GTP-binding</keyword>
<dbReference type="GO" id="GO:0005525">
    <property type="term" value="F:GTP binding"/>
    <property type="evidence" value="ECO:0007669"/>
    <property type="project" value="UniProtKB-KW"/>
</dbReference>
<dbReference type="InterPro" id="IPR000897">
    <property type="entry name" value="SRP54_GTPase_dom"/>
</dbReference>
<keyword evidence="5" id="KW-0547">Nucleotide-binding</keyword>
<keyword evidence="4" id="KW-0963">Cytoplasm</keyword>
<dbReference type="GO" id="GO:0005886">
    <property type="term" value="C:plasma membrane"/>
    <property type="evidence" value="ECO:0007669"/>
    <property type="project" value="UniProtKB-SubCell"/>
</dbReference>
<evidence type="ECO:0000256" key="4">
    <source>
        <dbReference type="ARBA" id="ARBA00022490"/>
    </source>
</evidence>
<evidence type="ECO:0000256" key="2">
    <source>
        <dbReference type="ARBA" id="ARBA00008531"/>
    </source>
</evidence>
<feature type="non-terminal residue" evidence="13">
    <location>
        <position position="318"/>
    </location>
</feature>
<name>A0AAW6UBT7_9MOLU</name>
<dbReference type="GO" id="GO:0003924">
    <property type="term" value="F:GTPase activity"/>
    <property type="evidence" value="ECO:0007669"/>
    <property type="project" value="TreeGrafter"/>
</dbReference>
<keyword evidence="6" id="KW-0378">Hydrolase</keyword>
<feature type="domain" description="SRP54-type proteins GTP-binding" evidence="12">
    <location>
        <begin position="288"/>
        <end position="301"/>
    </location>
</feature>
<organism evidence="13 14">
    <name type="scientific">Peloplasma aerotolerans</name>
    <dbReference type="NCBI Taxonomy" id="3044389"/>
    <lineage>
        <taxon>Bacteria</taxon>
        <taxon>Bacillati</taxon>
        <taxon>Mycoplasmatota</taxon>
        <taxon>Mollicutes</taxon>
        <taxon>Acholeplasmatales</taxon>
        <taxon>Acholeplasmataceae</taxon>
        <taxon>Peloplasma</taxon>
    </lineage>
</organism>
<dbReference type="PANTHER" id="PTHR43134">
    <property type="entry name" value="SIGNAL RECOGNITION PARTICLE RECEPTOR SUBUNIT ALPHA"/>
    <property type="match status" value="1"/>
</dbReference>
<evidence type="ECO:0000256" key="11">
    <source>
        <dbReference type="ARBA" id="ARBA00048027"/>
    </source>
</evidence>
<gene>
    <name evidence="13" type="primary">ftsY</name>
    <name evidence="13" type="ORF">QJ521_09385</name>
</gene>
<dbReference type="PANTHER" id="PTHR43134:SF1">
    <property type="entry name" value="SIGNAL RECOGNITION PARTICLE RECEPTOR SUBUNIT ALPHA"/>
    <property type="match status" value="1"/>
</dbReference>
<protein>
    <recommendedName>
        <fullName evidence="10">signal-recognition-particle GTPase</fullName>
        <ecNumber evidence="10">3.6.5.4</ecNumber>
    </recommendedName>
</protein>
<evidence type="ECO:0000256" key="1">
    <source>
        <dbReference type="ARBA" id="ARBA00004413"/>
    </source>
</evidence>
<dbReference type="RefSeq" id="WP_282840229.1">
    <property type="nucleotide sequence ID" value="NZ_JASCXW010000062.1"/>
</dbReference>
<dbReference type="Pfam" id="PF00448">
    <property type="entry name" value="SRP54"/>
    <property type="match status" value="1"/>
</dbReference>
<dbReference type="EC" id="3.6.5.4" evidence="10"/>